<dbReference type="Proteomes" id="UP000005709">
    <property type="component" value="Unassembled WGS sequence"/>
</dbReference>
<dbReference type="OrthoDB" id="1629003at2"/>
<dbReference type="eggNOG" id="COG3477">
    <property type="taxonomic scope" value="Bacteria"/>
</dbReference>
<evidence type="ECO:0000313" key="3">
    <source>
        <dbReference type="Proteomes" id="UP000005709"/>
    </source>
</evidence>
<dbReference type="RefSeq" id="WP_005872696.1">
    <property type="nucleotide sequence ID" value="NZ_ACYG01000030.1"/>
</dbReference>
<dbReference type="Pfam" id="PF07274">
    <property type="entry name" value="DUF1440"/>
    <property type="match status" value="1"/>
</dbReference>
<reference evidence="2 3" key="1">
    <citation type="submission" date="2009-07" db="EMBL/GenBank/DDBJ databases">
        <authorList>
            <person name="Madupu R."/>
            <person name="Sebastian Y."/>
            <person name="Durkin A.S."/>
            <person name="Torralba M."/>
            <person name="Methe B."/>
            <person name="Sutton G.G."/>
            <person name="Strausberg R.L."/>
            <person name="Nelson K.E."/>
        </authorList>
    </citation>
    <scope>NUCLEOTIDE SEQUENCE [LARGE SCALE GENOMIC DNA]</scope>
    <source>
        <strain evidence="2 3">RM3268</strain>
    </source>
</reference>
<keyword evidence="1" id="KW-1133">Transmembrane helix</keyword>
<keyword evidence="1" id="KW-0812">Transmembrane</keyword>
<comment type="caution">
    <text evidence="2">The sequence shown here is derived from an EMBL/GenBank/DDBJ whole genome shotgun (WGS) entry which is preliminary data.</text>
</comment>
<dbReference type="EMBL" id="ACYG01000030">
    <property type="protein sequence ID" value="EEV16529.1"/>
    <property type="molecule type" value="Genomic_DNA"/>
</dbReference>
<dbReference type="STRING" id="824.CGRAC_2082"/>
<dbReference type="AlphaFoldDB" id="C8PKC0"/>
<feature type="transmembrane region" description="Helical" evidence="1">
    <location>
        <begin position="96"/>
        <end position="114"/>
    </location>
</feature>
<evidence type="ECO:0000313" key="2">
    <source>
        <dbReference type="EMBL" id="EEV16529.1"/>
    </source>
</evidence>
<feature type="transmembrane region" description="Helical" evidence="1">
    <location>
        <begin position="7"/>
        <end position="25"/>
    </location>
</feature>
<evidence type="ECO:0008006" key="4">
    <source>
        <dbReference type="Google" id="ProtNLM"/>
    </source>
</evidence>
<keyword evidence="1" id="KW-0472">Membrane</keyword>
<organism evidence="2 3">
    <name type="scientific">Campylobacter gracilis RM3268</name>
    <dbReference type="NCBI Taxonomy" id="553220"/>
    <lineage>
        <taxon>Bacteria</taxon>
        <taxon>Pseudomonadati</taxon>
        <taxon>Campylobacterota</taxon>
        <taxon>Epsilonproteobacteria</taxon>
        <taxon>Campylobacterales</taxon>
        <taxon>Campylobacteraceae</taxon>
        <taxon>Campylobacter</taxon>
    </lineage>
</organism>
<protein>
    <recommendedName>
        <fullName evidence="4">DUF1440 domain-containing protein</fullName>
    </recommendedName>
</protein>
<proteinExistence type="predicted"/>
<dbReference type="InterPro" id="IPR009898">
    <property type="entry name" value="DUF1440"/>
</dbReference>
<gene>
    <name evidence="2" type="ORF">CAMGR0001_0135</name>
</gene>
<accession>C8PKC0</accession>
<evidence type="ECO:0000256" key="1">
    <source>
        <dbReference type="SAM" id="Phobius"/>
    </source>
</evidence>
<keyword evidence="3" id="KW-1185">Reference proteome</keyword>
<feature type="transmembrane region" description="Helical" evidence="1">
    <location>
        <begin position="121"/>
        <end position="144"/>
    </location>
</feature>
<sequence length="199" mass="22114">MQKTQTHFGLMALLGIPAGIIGAFVKWGGEVPLPPRSPQDMFEAACGAEKLIRSADTIDCSRNFLNPPYVFLRDYIGLSDPNAAIYTFAGHAFNSIMLTHIIFSVCFAVFYCVAAEKFPKITLFQGVAFGIVVNIAVHCITLPLLGLTPPLFQLPWYEHVSEFFGHAVWFWAIEVFRRDLRNRVTGEPDPADRSGASLF</sequence>
<name>C8PKC0_9BACT</name>